<dbReference type="Proteomes" id="UP000053647">
    <property type="component" value="Unassembled WGS sequence"/>
</dbReference>
<feature type="compositionally biased region" description="Polar residues" evidence="1">
    <location>
        <begin position="60"/>
        <end position="69"/>
    </location>
</feature>
<feature type="region of interest" description="Disordered" evidence="1">
    <location>
        <begin position="1"/>
        <end position="253"/>
    </location>
</feature>
<feature type="compositionally biased region" description="Gly residues" evidence="1">
    <location>
        <begin position="152"/>
        <end position="163"/>
    </location>
</feature>
<feature type="compositionally biased region" description="Polar residues" evidence="1">
    <location>
        <begin position="176"/>
        <end position="195"/>
    </location>
</feature>
<accession>A0A0C9STY3</accession>
<feature type="non-terminal residue" evidence="2">
    <location>
        <position position="1"/>
    </location>
</feature>
<reference evidence="2 3" key="1">
    <citation type="submission" date="2014-06" db="EMBL/GenBank/DDBJ databases">
        <authorList>
            <consortium name="DOE Joint Genome Institute"/>
            <person name="Kuo A."/>
            <person name="Kohler A."/>
            <person name="Nagy L.G."/>
            <person name="Floudas D."/>
            <person name="Copeland A."/>
            <person name="Barry K.W."/>
            <person name="Cichocki N."/>
            <person name="Veneault-Fourrey C."/>
            <person name="LaButti K."/>
            <person name="Lindquist E.A."/>
            <person name="Lipzen A."/>
            <person name="Lundell T."/>
            <person name="Morin E."/>
            <person name="Murat C."/>
            <person name="Sun H."/>
            <person name="Tunlid A."/>
            <person name="Henrissat B."/>
            <person name="Grigoriev I.V."/>
            <person name="Hibbett D.S."/>
            <person name="Martin F."/>
            <person name="Nordberg H.P."/>
            <person name="Cantor M.N."/>
            <person name="Hua S.X."/>
        </authorList>
    </citation>
    <scope>NUCLEOTIDE SEQUENCE [LARGE SCALE GENOMIC DNA]</scope>
    <source>
        <strain evidence="2 3">ATCC 200175</strain>
    </source>
</reference>
<organism evidence="2 3">
    <name type="scientific">Paxillus involutus ATCC 200175</name>
    <dbReference type="NCBI Taxonomy" id="664439"/>
    <lineage>
        <taxon>Eukaryota</taxon>
        <taxon>Fungi</taxon>
        <taxon>Dikarya</taxon>
        <taxon>Basidiomycota</taxon>
        <taxon>Agaricomycotina</taxon>
        <taxon>Agaricomycetes</taxon>
        <taxon>Agaricomycetidae</taxon>
        <taxon>Boletales</taxon>
        <taxon>Paxilineae</taxon>
        <taxon>Paxillaceae</taxon>
        <taxon>Paxillus</taxon>
    </lineage>
</organism>
<dbReference type="HOGENOM" id="CLU_007654_4_0_1"/>
<keyword evidence="3" id="KW-1185">Reference proteome</keyword>
<proteinExistence type="predicted"/>
<gene>
    <name evidence="2" type="ORF">PAXINDRAFT_21017</name>
</gene>
<feature type="compositionally biased region" description="Basic and acidic residues" evidence="1">
    <location>
        <begin position="105"/>
        <end position="115"/>
    </location>
</feature>
<evidence type="ECO:0000313" key="3">
    <source>
        <dbReference type="Proteomes" id="UP000053647"/>
    </source>
</evidence>
<dbReference type="EMBL" id="KN820743">
    <property type="protein sequence ID" value="KIJ05750.1"/>
    <property type="molecule type" value="Genomic_DNA"/>
</dbReference>
<evidence type="ECO:0000313" key="2">
    <source>
        <dbReference type="EMBL" id="KIJ05750.1"/>
    </source>
</evidence>
<reference evidence="3" key="2">
    <citation type="submission" date="2015-01" db="EMBL/GenBank/DDBJ databases">
        <title>Evolutionary Origins and Diversification of the Mycorrhizal Mutualists.</title>
        <authorList>
            <consortium name="DOE Joint Genome Institute"/>
            <consortium name="Mycorrhizal Genomics Consortium"/>
            <person name="Kohler A."/>
            <person name="Kuo A."/>
            <person name="Nagy L.G."/>
            <person name="Floudas D."/>
            <person name="Copeland A."/>
            <person name="Barry K.W."/>
            <person name="Cichocki N."/>
            <person name="Veneault-Fourrey C."/>
            <person name="LaButti K."/>
            <person name="Lindquist E.A."/>
            <person name="Lipzen A."/>
            <person name="Lundell T."/>
            <person name="Morin E."/>
            <person name="Murat C."/>
            <person name="Riley R."/>
            <person name="Ohm R."/>
            <person name="Sun H."/>
            <person name="Tunlid A."/>
            <person name="Henrissat B."/>
            <person name="Grigoriev I.V."/>
            <person name="Hibbett D.S."/>
            <person name="Martin F."/>
        </authorList>
    </citation>
    <scope>NUCLEOTIDE SEQUENCE [LARGE SCALE GENOMIC DNA]</scope>
    <source>
        <strain evidence="3">ATCC 200175</strain>
    </source>
</reference>
<dbReference type="AlphaFoldDB" id="A0A0C9STY3"/>
<evidence type="ECO:0000256" key="1">
    <source>
        <dbReference type="SAM" id="MobiDB-lite"/>
    </source>
</evidence>
<name>A0A0C9STY3_PAXIN</name>
<sequence length="266" mass="28532">RADALHDQEGETVSPGSVPPSVRLEGERIRLTSPYVEVDDVEATTPDSKPPSVRLEGESGKQSSLNVKSTDVEDDPDDQTTPRDPAGTQDGDTRPPNEPTEPPDEEGRRDGEVRGKSRVQTVETDESSRGDQAEGEGDEGDKRVKSRAVEGEIGGQSEGVGGHQDGRMNDTGDVAGSTSCESWTTQNGTYESQPAQAYGIRTKSYGRIDDHLPAQPDATEAAQGYRGSVPEPPQASTKGTETRTSTPYTVDITHTRELPYRVITPA</sequence>
<protein>
    <submittedName>
        <fullName evidence="2">Uncharacterized protein</fullName>
    </submittedName>
</protein>
<feature type="compositionally biased region" description="Polar residues" evidence="1">
    <location>
        <begin position="234"/>
        <end position="248"/>
    </location>
</feature>
<feature type="compositionally biased region" description="Basic and acidic residues" evidence="1">
    <location>
        <begin position="140"/>
        <end position="150"/>
    </location>
</feature>